<evidence type="ECO:0000256" key="1">
    <source>
        <dbReference type="ARBA" id="ARBA00008984"/>
    </source>
</evidence>
<dbReference type="OrthoDB" id="9797352at2"/>
<evidence type="ECO:0000259" key="2">
    <source>
        <dbReference type="Pfam" id="PF01206"/>
    </source>
</evidence>
<dbReference type="EMBL" id="QSLN01000001">
    <property type="protein sequence ID" value="RDV84634.1"/>
    <property type="molecule type" value="Genomic_DNA"/>
</dbReference>
<dbReference type="InterPro" id="IPR001455">
    <property type="entry name" value="TusA-like"/>
</dbReference>
<dbReference type="CDD" id="cd03421">
    <property type="entry name" value="SirA_like_N"/>
    <property type="match status" value="1"/>
</dbReference>
<dbReference type="InterPro" id="IPR036868">
    <property type="entry name" value="TusA-like_sf"/>
</dbReference>
<dbReference type="PANTHER" id="PTHR33279:SF6">
    <property type="entry name" value="SULFUR CARRIER PROTEIN YEDF-RELATED"/>
    <property type="match status" value="1"/>
</dbReference>
<name>A0A3D8P5P2_9THEO</name>
<dbReference type="Gene3D" id="3.30.110.40">
    <property type="entry name" value="TusA-like domain"/>
    <property type="match status" value="1"/>
</dbReference>
<reference evidence="3 4" key="1">
    <citation type="submission" date="2018-08" db="EMBL/GenBank/DDBJ databases">
        <title>Form III RuBisCO-mediated autotrophy in Thermodesulfobium bacteria.</title>
        <authorList>
            <person name="Toshchakov S.V."/>
            <person name="Kublanov I.V."/>
            <person name="Frolov E."/>
            <person name="Bonch-Osmolovskaya E.A."/>
            <person name="Tourova T.P."/>
            <person name="Chernych N.A."/>
            <person name="Lebedinsky A.V."/>
        </authorList>
    </citation>
    <scope>NUCLEOTIDE SEQUENCE [LARGE SCALE GENOMIC DNA]</scope>
    <source>
        <strain evidence="3 4">SR</strain>
    </source>
</reference>
<comment type="similarity">
    <text evidence="1">Belongs to the sulfur carrier protein TusA family.</text>
</comment>
<sequence length="71" mass="7825">MESLVDARGLLCPEPVLMVKREMERLGGKGRIKVLVDSGASKENISRLARSRGWAVTVQGEGPEYTLLLEK</sequence>
<feature type="domain" description="UPF0033" evidence="2">
    <location>
        <begin position="5"/>
        <end position="71"/>
    </location>
</feature>
<dbReference type="RefSeq" id="WP_115791628.1">
    <property type="nucleotide sequence ID" value="NZ_QSLN01000001.1"/>
</dbReference>
<dbReference type="PANTHER" id="PTHR33279">
    <property type="entry name" value="SULFUR CARRIER PROTEIN YEDF-RELATED"/>
    <property type="match status" value="1"/>
</dbReference>
<dbReference type="AlphaFoldDB" id="A0A3D8P5P2"/>
<dbReference type="Pfam" id="PF01206">
    <property type="entry name" value="TusA"/>
    <property type="match status" value="1"/>
</dbReference>
<accession>A0A3D8P5P2</accession>
<organism evidence="3 4">
    <name type="scientific">Ammonifex thiophilus</name>
    <dbReference type="NCBI Taxonomy" id="444093"/>
    <lineage>
        <taxon>Bacteria</taxon>
        <taxon>Bacillati</taxon>
        <taxon>Bacillota</taxon>
        <taxon>Clostridia</taxon>
        <taxon>Thermoanaerobacterales</taxon>
        <taxon>Thermoanaerobacteraceae</taxon>
        <taxon>Ammonifex</taxon>
    </lineage>
</organism>
<evidence type="ECO:0000313" key="3">
    <source>
        <dbReference type="EMBL" id="RDV84634.1"/>
    </source>
</evidence>
<gene>
    <name evidence="3" type="ORF">DXX99_00890</name>
</gene>
<evidence type="ECO:0000313" key="4">
    <source>
        <dbReference type="Proteomes" id="UP000256329"/>
    </source>
</evidence>
<dbReference type="Proteomes" id="UP000256329">
    <property type="component" value="Unassembled WGS sequence"/>
</dbReference>
<proteinExistence type="inferred from homology"/>
<dbReference type="SUPFAM" id="SSF64307">
    <property type="entry name" value="SirA-like"/>
    <property type="match status" value="1"/>
</dbReference>
<comment type="caution">
    <text evidence="3">The sequence shown here is derived from an EMBL/GenBank/DDBJ whole genome shotgun (WGS) entry which is preliminary data.</text>
</comment>
<keyword evidence="4" id="KW-1185">Reference proteome</keyword>
<protein>
    <submittedName>
        <fullName evidence="3">SirA family protein</fullName>
    </submittedName>
</protein>